<sequence length="51" mass="6041">MTKQEFNELAEDYGTDKAKKAMTWLYNNTTADFRKCVYIVGFLKSNELLWN</sequence>
<protein>
    <submittedName>
        <fullName evidence="1">Uncharacterized protein</fullName>
    </submittedName>
</protein>
<dbReference type="AlphaFoldDB" id="A0A381NY26"/>
<accession>A0A381NY26</accession>
<name>A0A381NY26_9ZZZZ</name>
<organism evidence="1">
    <name type="scientific">marine metagenome</name>
    <dbReference type="NCBI Taxonomy" id="408172"/>
    <lineage>
        <taxon>unclassified sequences</taxon>
        <taxon>metagenomes</taxon>
        <taxon>ecological metagenomes</taxon>
    </lineage>
</organism>
<gene>
    <name evidence="1" type="ORF">METZ01_LOCUS12376</name>
</gene>
<proteinExistence type="predicted"/>
<reference evidence="1" key="1">
    <citation type="submission" date="2018-05" db="EMBL/GenBank/DDBJ databases">
        <authorList>
            <person name="Lanie J.A."/>
            <person name="Ng W.-L."/>
            <person name="Kazmierczak K.M."/>
            <person name="Andrzejewski T.M."/>
            <person name="Davidsen T.M."/>
            <person name="Wayne K.J."/>
            <person name="Tettelin H."/>
            <person name="Glass J.I."/>
            <person name="Rusch D."/>
            <person name="Podicherti R."/>
            <person name="Tsui H.-C.T."/>
            <person name="Winkler M.E."/>
        </authorList>
    </citation>
    <scope>NUCLEOTIDE SEQUENCE</scope>
</reference>
<dbReference type="EMBL" id="UINC01000684">
    <property type="protein sequence ID" value="SUZ59522.1"/>
    <property type="molecule type" value="Genomic_DNA"/>
</dbReference>
<evidence type="ECO:0000313" key="1">
    <source>
        <dbReference type="EMBL" id="SUZ59522.1"/>
    </source>
</evidence>